<evidence type="ECO:0000313" key="1">
    <source>
        <dbReference type="EMBL" id="KKB13483.1"/>
    </source>
</evidence>
<reference evidence="1 2" key="1">
    <citation type="submission" date="2015-03" db="EMBL/GenBank/DDBJ databases">
        <authorList>
            <person name="Hassan Y.I."/>
            <person name="Lepp D."/>
            <person name="Li X.-Z."/>
            <person name="Zhou T."/>
        </authorList>
    </citation>
    <scope>NUCLEOTIDE SEQUENCE [LARGE SCALE GENOMIC DNA]</scope>
    <source>
        <strain evidence="1 2">BD-c194</strain>
    </source>
</reference>
<dbReference type="EMBL" id="JZEX01000024">
    <property type="protein sequence ID" value="KKB13483.1"/>
    <property type="molecule type" value="Genomic_DNA"/>
</dbReference>
<dbReference type="Proteomes" id="UP000033632">
    <property type="component" value="Unassembled WGS sequence"/>
</dbReference>
<dbReference type="STRING" id="443610.VE25_01785"/>
<protein>
    <submittedName>
        <fullName evidence="1">Uncharacterized protein</fullName>
    </submittedName>
</protein>
<proteinExistence type="predicted"/>
<dbReference type="AlphaFoldDB" id="A0A0F5FXB5"/>
<dbReference type="PATRIC" id="fig|443610.3.peg.2827"/>
<name>A0A0F5FXB5_9HYPH</name>
<accession>A0A0F5FXB5</accession>
<evidence type="ECO:0000313" key="2">
    <source>
        <dbReference type="Proteomes" id="UP000033632"/>
    </source>
</evidence>
<gene>
    <name evidence="1" type="ORF">VE25_01785</name>
</gene>
<sequence length="69" mass="7540">MNVLAQCPSAEKAFAVTKRSHSDLTAEGTDKMALIGKSKFGRDGALGHASSKERLSFLDAAMILERMWR</sequence>
<comment type="caution">
    <text evidence="1">The sequence shown here is derived from an EMBL/GenBank/DDBJ whole genome shotgun (WGS) entry which is preliminary data.</text>
</comment>
<organism evidence="1 2">
    <name type="scientific">Devosia geojensis</name>
    <dbReference type="NCBI Taxonomy" id="443610"/>
    <lineage>
        <taxon>Bacteria</taxon>
        <taxon>Pseudomonadati</taxon>
        <taxon>Pseudomonadota</taxon>
        <taxon>Alphaproteobacteria</taxon>
        <taxon>Hyphomicrobiales</taxon>
        <taxon>Devosiaceae</taxon>
        <taxon>Devosia</taxon>
    </lineage>
</organism>
<keyword evidence="2" id="KW-1185">Reference proteome</keyword>